<comment type="caution">
    <text evidence="1">The sequence shown here is derived from an EMBL/GenBank/DDBJ whole genome shotgun (WGS) entry which is preliminary data.</text>
</comment>
<feature type="non-terminal residue" evidence="1">
    <location>
        <position position="70"/>
    </location>
</feature>
<dbReference type="AlphaFoldDB" id="A0A4S5BMD9"/>
<keyword evidence="2" id="KW-1185">Reference proteome</keyword>
<accession>A0A4S5BMD9</accession>
<evidence type="ECO:0000313" key="2">
    <source>
        <dbReference type="Proteomes" id="UP000305282"/>
    </source>
</evidence>
<sequence length="70" mass="7543">MSDLTIENIFDTVRYPVLDASVGWQCSCTVRGHSDTTGAICGVETITVGLTWKRLRSPVIVIGFADAAAR</sequence>
<reference evidence="1 2" key="1">
    <citation type="submission" date="2019-04" db="EMBL/GenBank/DDBJ databases">
        <title>Draft genome sequences for three unisolated Alnus-infective Frankia Sp+ strains, AgTrS, AiOr and AvVan, the first sequenced Frankia strains able to sporulate in-planta.</title>
        <authorList>
            <person name="Bethencourt L."/>
            <person name="Vautrin F."/>
            <person name="Taib N."/>
            <person name="Dubost A."/>
            <person name="Castro-Garcia L."/>
            <person name="Imbaud O."/>
            <person name="Abrouk D."/>
            <person name="Fournier P."/>
            <person name="Briolay J."/>
            <person name="Nguyen A."/>
            <person name="Normand P."/>
            <person name="Fernandez M.P."/>
            <person name="Brochier-Armanet C."/>
            <person name="Herrera-Belaroussi A."/>
        </authorList>
    </citation>
    <scope>NUCLEOTIDE SEQUENCE [LARGE SCALE GENOMIC DNA]</scope>
    <source>
        <strain evidence="1 2">AvVan</strain>
    </source>
</reference>
<protein>
    <submittedName>
        <fullName evidence="1">Flavodoxin</fullName>
    </submittedName>
</protein>
<gene>
    <name evidence="1" type="ORF">E7Y31_22475</name>
</gene>
<organism evidence="1 2">
    <name type="scientific">Candidatus Frankia alpina</name>
    <dbReference type="NCBI Taxonomy" id="2699483"/>
    <lineage>
        <taxon>Bacteria</taxon>
        <taxon>Bacillati</taxon>
        <taxon>Actinomycetota</taxon>
        <taxon>Actinomycetes</taxon>
        <taxon>Frankiales</taxon>
        <taxon>Frankiaceae</taxon>
        <taxon>Frankia</taxon>
    </lineage>
</organism>
<proteinExistence type="predicted"/>
<name>A0A4S5BMD9_9ACTN</name>
<evidence type="ECO:0000313" key="1">
    <source>
        <dbReference type="EMBL" id="THJ30868.1"/>
    </source>
</evidence>
<dbReference type="Proteomes" id="UP000305282">
    <property type="component" value="Unassembled WGS sequence"/>
</dbReference>
<dbReference type="EMBL" id="SSXH01000975">
    <property type="protein sequence ID" value="THJ30868.1"/>
    <property type="molecule type" value="Genomic_DNA"/>
</dbReference>